<keyword evidence="1 2" id="KW-0456">Lyase</keyword>
<dbReference type="RefSeq" id="WP_028962677.1">
    <property type="nucleotide sequence ID" value="NZ_FWWY01000001.1"/>
</dbReference>
<evidence type="ECO:0000259" key="3">
    <source>
        <dbReference type="Pfam" id="PF02542"/>
    </source>
</evidence>
<dbReference type="Pfam" id="PF02542">
    <property type="entry name" value="YgbB"/>
    <property type="match status" value="1"/>
</dbReference>
<feature type="binding site" evidence="1">
    <location>
        <position position="144"/>
    </location>
    <ligand>
        <name>4-CDP-2-C-methyl-D-erythritol 2-phosphate</name>
        <dbReference type="ChEBI" id="CHEBI:57919"/>
    </ligand>
</feature>
<comment type="cofactor">
    <cofactor evidence="1">
        <name>a divalent metal cation</name>
        <dbReference type="ChEBI" id="CHEBI:60240"/>
    </cofactor>
    <text evidence="1">Binds 1 divalent metal cation per subunit.</text>
</comment>
<dbReference type="OrthoDB" id="9804336at2"/>
<dbReference type="GO" id="GO:0008685">
    <property type="term" value="F:2-C-methyl-D-erythritol 2,4-cyclodiphosphate synthase activity"/>
    <property type="evidence" value="ECO:0007669"/>
    <property type="project" value="UniProtKB-UniRule"/>
</dbReference>
<comment type="similarity">
    <text evidence="1 2">Belongs to the IspF family.</text>
</comment>
<feature type="binding site" evidence="1">
    <location>
        <begin position="134"/>
        <end position="137"/>
    </location>
    <ligand>
        <name>4-CDP-2-C-methyl-D-erythritol 2-phosphate</name>
        <dbReference type="ChEBI" id="CHEBI:57919"/>
    </ligand>
</feature>
<dbReference type="UniPathway" id="UPA00056">
    <property type="reaction ID" value="UER00095"/>
</dbReference>
<dbReference type="SUPFAM" id="SSF69765">
    <property type="entry name" value="IpsF-like"/>
    <property type="match status" value="1"/>
</dbReference>
<gene>
    <name evidence="1" type="primary">ispF</name>
    <name evidence="4" type="ORF">SAMN00768000_0859</name>
</gene>
<feature type="binding site" evidence="1">
    <location>
        <begin position="58"/>
        <end position="60"/>
    </location>
    <ligand>
        <name>4-CDP-2-C-methyl-D-erythritol 2-phosphate</name>
        <dbReference type="ChEBI" id="CHEBI:57919"/>
    </ligand>
</feature>
<feature type="domain" description="2-C-methyl-D-erythritol 2,4-cyclodiphosphate synthase" evidence="3">
    <location>
        <begin position="4"/>
        <end position="156"/>
    </location>
</feature>
<dbReference type="PANTHER" id="PTHR43181:SF1">
    <property type="entry name" value="2-C-METHYL-D-ERYTHRITOL 2,4-CYCLODIPHOSPHATE SYNTHASE, CHLOROPLASTIC"/>
    <property type="match status" value="1"/>
</dbReference>
<dbReference type="GO" id="GO:0016114">
    <property type="term" value="P:terpenoid biosynthetic process"/>
    <property type="evidence" value="ECO:0007669"/>
    <property type="project" value="InterPro"/>
</dbReference>
<feature type="site" description="Transition state stabilizer" evidence="1">
    <location>
        <position position="36"/>
    </location>
</feature>
<dbReference type="Gene3D" id="3.30.1330.50">
    <property type="entry name" value="2-C-methyl-D-erythritol 2,4-cyclodiphosphate synthase"/>
    <property type="match status" value="1"/>
</dbReference>
<evidence type="ECO:0000313" key="5">
    <source>
        <dbReference type="Proteomes" id="UP000192660"/>
    </source>
</evidence>
<feature type="binding site" evidence="1">
    <location>
        <begin position="10"/>
        <end position="12"/>
    </location>
    <ligand>
        <name>4-CDP-2-C-methyl-D-erythritol 2-phosphate</name>
        <dbReference type="ChEBI" id="CHEBI:57919"/>
    </ligand>
</feature>
<dbReference type="GO" id="GO:0019288">
    <property type="term" value="P:isopentenyl diphosphate biosynthetic process, methylerythritol 4-phosphate pathway"/>
    <property type="evidence" value="ECO:0007669"/>
    <property type="project" value="UniProtKB-UniRule"/>
</dbReference>
<dbReference type="STRING" id="28034.BFX07_05875"/>
<dbReference type="GO" id="GO:0046872">
    <property type="term" value="F:metal ion binding"/>
    <property type="evidence" value="ECO:0007669"/>
    <property type="project" value="UniProtKB-KW"/>
</dbReference>
<dbReference type="EC" id="4.6.1.12" evidence="1 2"/>
<accession>A0A1W1W9P5</accession>
<dbReference type="Proteomes" id="UP000192660">
    <property type="component" value="Unassembled WGS sequence"/>
</dbReference>
<dbReference type="EMBL" id="FWWY01000001">
    <property type="protein sequence ID" value="SMC03006.1"/>
    <property type="molecule type" value="Genomic_DNA"/>
</dbReference>
<organism evidence="4 5">
    <name type="scientific">Sulfobacillus thermosulfidooxidans (strain DSM 9293 / VKM B-1269 / AT-1)</name>
    <dbReference type="NCBI Taxonomy" id="929705"/>
    <lineage>
        <taxon>Bacteria</taxon>
        <taxon>Bacillati</taxon>
        <taxon>Bacillota</taxon>
        <taxon>Clostridia</taxon>
        <taxon>Eubacteriales</taxon>
        <taxon>Clostridiales Family XVII. Incertae Sedis</taxon>
        <taxon>Sulfobacillus</taxon>
    </lineage>
</organism>
<dbReference type="CDD" id="cd00554">
    <property type="entry name" value="MECDP_synthase"/>
    <property type="match status" value="1"/>
</dbReference>
<feature type="binding site" evidence="1">
    <location>
        <position position="10"/>
    </location>
    <ligand>
        <name>a divalent metal cation</name>
        <dbReference type="ChEBI" id="CHEBI:60240"/>
    </ligand>
</feature>
<dbReference type="PANTHER" id="PTHR43181">
    <property type="entry name" value="2-C-METHYL-D-ERYTHRITOL 2,4-CYCLODIPHOSPHATE SYNTHASE, CHLOROPLASTIC"/>
    <property type="match status" value="1"/>
</dbReference>
<evidence type="ECO:0000256" key="2">
    <source>
        <dbReference type="RuleBase" id="RU004395"/>
    </source>
</evidence>
<comment type="pathway">
    <text evidence="1">Isoprenoid biosynthesis; isopentenyl diphosphate biosynthesis via DXP pathway; isopentenyl diphosphate from 1-deoxy-D-xylulose 5-phosphate: step 4/6.</text>
</comment>
<dbReference type="AlphaFoldDB" id="A0A1W1W9P5"/>
<sequence>MTNRIGQGIDVHPLVANRPLILGGVHIPFEKGLEGDTDGDVLTHAYMDAILGALAMGDLGTYFHAEDPDVKGASSVALMARVVEMMAHAHYQVISADLTIVAQRPKVAPYIQAIRQNLSRASGCPLDYFSVKATTTDHLGALGREEGILALATVLLAPV</sequence>
<comment type="subunit">
    <text evidence="1">Homotrimer.</text>
</comment>
<keyword evidence="5" id="KW-1185">Reference proteome</keyword>
<protein>
    <recommendedName>
        <fullName evidence="1 2">2-C-methyl-D-erythritol 2,4-cyclodiphosphate synthase</fullName>
        <shortName evidence="1">MECDP-synthase</shortName>
        <shortName evidence="1">MECPP-synthase</shortName>
        <shortName evidence="1">MECPS</shortName>
        <ecNumber evidence="1 2">4.6.1.12</ecNumber>
    </recommendedName>
</protein>
<dbReference type="HAMAP" id="MF_00107">
    <property type="entry name" value="IspF"/>
    <property type="match status" value="1"/>
</dbReference>
<feature type="binding site" evidence="1">
    <location>
        <position position="44"/>
    </location>
    <ligand>
        <name>a divalent metal cation</name>
        <dbReference type="ChEBI" id="CHEBI:60240"/>
    </ligand>
</feature>
<feature type="site" description="Transition state stabilizer" evidence="1">
    <location>
        <position position="135"/>
    </location>
</feature>
<comment type="caution">
    <text evidence="1">Lacks conserved residue(s) required for the propagation of feature annotation.</text>
</comment>
<comment type="catalytic activity">
    <reaction evidence="1 2">
        <text>4-CDP-2-C-methyl-D-erythritol 2-phosphate = 2-C-methyl-D-erythritol 2,4-cyclic diphosphate + CMP</text>
        <dbReference type="Rhea" id="RHEA:23864"/>
        <dbReference type="ChEBI" id="CHEBI:57919"/>
        <dbReference type="ChEBI" id="CHEBI:58483"/>
        <dbReference type="ChEBI" id="CHEBI:60377"/>
        <dbReference type="EC" id="4.6.1.12"/>
    </reaction>
</comment>
<dbReference type="NCBIfam" id="TIGR00151">
    <property type="entry name" value="ispF"/>
    <property type="match status" value="1"/>
</dbReference>
<comment type="function">
    <text evidence="1">Involved in the biosynthesis of isopentenyl diphosphate (IPP) and dimethylallyl diphosphate (DMAPP), two major building blocks of isoprenoid compounds. Catalyzes the conversion of 4-diphosphocytidyl-2-C-methyl-D-erythritol 2-phosphate (CDP-ME2P) to 2-C-methyl-D-erythritol 2,4-cyclodiphosphate (ME-CPP) with a corresponding release of cytidine 5-monophosphate (CMP).</text>
</comment>
<proteinExistence type="inferred from homology"/>
<evidence type="ECO:0000313" key="4">
    <source>
        <dbReference type="EMBL" id="SMC03006.1"/>
    </source>
</evidence>
<keyword evidence="1" id="KW-0479">Metal-binding</keyword>
<name>A0A1W1W9P5_SULTA</name>
<keyword evidence="1 2" id="KW-0414">Isoprene biosynthesis</keyword>
<reference evidence="5" key="1">
    <citation type="submission" date="2017-04" db="EMBL/GenBank/DDBJ databases">
        <authorList>
            <person name="Varghese N."/>
            <person name="Submissions S."/>
        </authorList>
    </citation>
    <scope>NUCLEOTIDE SEQUENCE [LARGE SCALE GENOMIC DNA]</scope>
    <source>
        <strain evidence="5">DSM 9293</strain>
    </source>
</reference>
<feature type="binding site" evidence="1">
    <location>
        <position position="12"/>
    </location>
    <ligand>
        <name>a divalent metal cation</name>
        <dbReference type="ChEBI" id="CHEBI:60240"/>
    </ligand>
</feature>
<dbReference type="InterPro" id="IPR036571">
    <property type="entry name" value="MECDP_synthase_sf"/>
</dbReference>
<dbReference type="InterPro" id="IPR003526">
    <property type="entry name" value="MECDP_synthase"/>
</dbReference>
<evidence type="ECO:0000256" key="1">
    <source>
        <dbReference type="HAMAP-Rule" id="MF_00107"/>
    </source>
</evidence>